<dbReference type="PRINTS" id="PR00125">
    <property type="entry name" value="ATPASEDELTA"/>
</dbReference>
<dbReference type="Proteomes" id="UP000277864">
    <property type="component" value="Unassembled WGS sequence"/>
</dbReference>
<evidence type="ECO:0000256" key="4">
    <source>
        <dbReference type="ARBA" id="ARBA00023065"/>
    </source>
</evidence>
<keyword evidence="5 8" id="KW-0472">Membrane</keyword>
<keyword evidence="6 8" id="KW-0139">CF(1)</keyword>
<evidence type="ECO:0000313" key="9">
    <source>
        <dbReference type="EMBL" id="RST90153.1"/>
    </source>
</evidence>
<evidence type="ECO:0000256" key="3">
    <source>
        <dbReference type="ARBA" id="ARBA00022781"/>
    </source>
</evidence>
<comment type="subcellular location">
    <subcellularLocation>
        <location evidence="8">Cell membrane</location>
        <topology evidence="8">Peripheral membrane protein</topology>
    </subcellularLocation>
    <subcellularLocation>
        <location evidence="1">Membrane</location>
    </subcellularLocation>
</comment>
<evidence type="ECO:0000256" key="8">
    <source>
        <dbReference type="HAMAP-Rule" id="MF_01416"/>
    </source>
</evidence>
<evidence type="ECO:0000256" key="5">
    <source>
        <dbReference type="ARBA" id="ARBA00023136"/>
    </source>
</evidence>
<dbReference type="GO" id="GO:0045259">
    <property type="term" value="C:proton-transporting ATP synthase complex"/>
    <property type="evidence" value="ECO:0007669"/>
    <property type="project" value="UniProtKB-KW"/>
</dbReference>
<dbReference type="InterPro" id="IPR020781">
    <property type="entry name" value="ATPase_OSCP/d_CS"/>
</dbReference>
<dbReference type="OrthoDB" id="9786633at2"/>
<dbReference type="EMBL" id="PXZH01000001">
    <property type="protein sequence ID" value="RST90153.1"/>
    <property type="molecule type" value="Genomic_DNA"/>
</dbReference>
<evidence type="ECO:0000256" key="2">
    <source>
        <dbReference type="ARBA" id="ARBA00022448"/>
    </source>
</evidence>
<dbReference type="InterPro" id="IPR026015">
    <property type="entry name" value="ATP_synth_OSCP/delta_N_sf"/>
</dbReference>
<comment type="function">
    <text evidence="8">This protein is part of the stalk that links CF(0) to CF(1). It either transmits conformational changes from CF(0) to CF(1) or is implicated in proton conduction.</text>
</comment>
<reference evidence="9 10" key="1">
    <citation type="submission" date="2018-03" db="EMBL/GenBank/DDBJ databases">
        <authorList>
            <person name="Gulvik C.A."/>
        </authorList>
    </citation>
    <scope>NUCLEOTIDE SEQUENCE [LARGE SCALE GENOMIC DNA]</scope>
    <source>
        <strain evidence="9 10">JCM 31581</strain>
    </source>
</reference>
<evidence type="ECO:0000313" key="10">
    <source>
        <dbReference type="Proteomes" id="UP000277864"/>
    </source>
</evidence>
<dbReference type="InterPro" id="IPR000711">
    <property type="entry name" value="ATPase_OSCP/dsu"/>
</dbReference>
<keyword evidence="7 8" id="KW-0066">ATP synthesis</keyword>
<keyword evidence="3 8" id="KW-0375">Hydrogen ion transport</keyword>
<dbReference type="PANTHER" id="PTHR11910">
    <property type="entry name" value="ATP SYNTHASE DELTA CHAIN"/>
    <property type="match status" value="1"/>
</dbReference>
<accession>A0A3R9YE19</accession>
<keyword evidence="8" id="KW-1003">Cell membrane</keyword>
<keyword evidence="2 8" id="KW-0813">Transport</keyword>
<dbReference type="RefSeq" id="WP_125942766.1">
    <property type="nucleotide sequence ID" value="NZ_PXZH01000001.1"/>
</dbReference>
<proteinExistence type="inferred from homology"/>
<name>A0A3R9YE19_9ENTE</name>
<comment type="caution">
    <text evidence="9">The sequence shown here is derived from an EMBL/GenBank/DDBJ whole genome shotgun (WGS) entry which is preliminary data.</text>
</comment>
<dbReference type="PROSITE" id="PS00389">
    <property type="entry name" value="ATPASE_DELTA"/>
    <property type="match status" value="1"/>
</dbReference>
<dbReference type="SUPFAM" id="SSF47928">
    <property type="entry name" value="N-terminal domain of the delta subunit of the F1F0-ATP synthase"/>
    <property type="match status" value="1"/>
</dbReference>
<keyword evidence="10" id="KW-1185">Reference proteome</keyword>
<gene>
    <name evidence="8" type="primary">atpH</name>
    <name evidence="9" type="ORF">C7P63_03495</name>
</gene>
<keyword evidence="4 8" id="KW-0406">Ion transport</keyword>
<organism evidence="9 10">
    <name type="scientific">Vagococcus humatus</name>
    <dbReference type="NCBI Taxonomy" id="1889241"/>
    <lineage>
        <taxon>Bacteria</taxon>
        <taxon>Bacillati</taxon>
        <taxon>Bacillota</taxon>
        <taxon>Bacilli</taxon>
        <taxon>Lactobacillales</taxon>
        <taxon>Enterococcaceae</taxon>
        <taxon>Vagococcus</taxon>
    </lineage>
</organism>
<dbReference type="NCBIfam" id="TIGR01145">
    <property type="entry name" value="ATP_synt_delta"/>
    <property type="match status" value="1"/>
</dbReference>
<protein>
    <recommendedName>
        <fullName evidence="8">ATP synthase subunit delta</fullName>
    </recommendedName>
    <alternativeName>
        <fullName evidence="8">ATP synthase F(1) sector subunit delta</fullName>
    </alternativeName>
    <alternativeName>
        <fullName evidence="8">F-type ATPase subunit delta</fullName>
        <shortName evidence="8">F-ATPase subunit delta</shortName>
    </alternativeName>
</protein>
<dbReference type="HAMAP" id="MF_01416">
    <property type="entry name" value="ATP_synth_delta_bact"/>
    <property type="match status" value="1"/>
</dbReference>
<evidence type="ECO:0000256" key="1">
    <source>
        <dbReference type="ARBA" id="ARBA00004370"/>
    </source>
</evidence>
<evidence type="ECO:0000256" key="6">
    <source>
        <dbReference type="ARBA" id="ARBA00023196"/>
    </source>
</evidence>
<comment type="similarity">
    <text evidence="8">Belongs to the ATPase delta chain family.</text>
</comment>
<sequence length="180" mass="20996">MKIDNLIADRKYGKALFEIAKENKMIDEVYQELLDLRAVFVEVPDLGLILSDDRLESFEKIDILHELDKDFSDVVSKFIYVIYDYGRMKEMPGIIDEFENLYYENKGILIVDVVSAVELTDEESKDLEERTVKLYEVNQVILRKKVDPSILGGLIIQANHRVIDNSVKKQLDDMHRELLK</sequence>
<dbReference type="AlphaFoldDB" id="A0A3R9YE19"/>
<dbReference type="GO" id="GO:0046933">
    <property type="term" value="F:proton-transporting ATP synthase activity, rotational mechanism"/>
    <property type="evidence" value="ECO:0007669"/>
    <property type="project" value="UniProtKB-UniRule"/>
</dbReference>
<evidence type="ECO:0000256" key="7">
    <source>
        <dbReference type="ARBA" id="ARBA00023310"/>
    </source>
</evidence>
<comment type="function">
    <text evidence="8">F(1)F(0) ATP synthase produces ATP from ADP in the presence of a proton or sodium gradient. F-type ATPases consist of two structural domains, F(1) containing the extramembraneous catalytic core and F(0) containing the membrane proton channel, linked together by a central stalk and a peripheral stalk. During catalysis, ATP synthesis in the catalytic domain of F(1) is coupled via a rotary mechanism of the central stalk subunits to proton translocation.</text>
</comment>
<dbReference type="Pfam" id="PF00213">
    <property type="entry name" value="OSCP"/>
    <property type="match status" value="1"/>
</dbReference>
<dbReference type="Gene3D" id="1.10.520.20">
    <property type="entry name" value="N-terminal domain of the delta subunit of the F1F0-ATP synthase"/>
    <property type="match status" value="1"/>
</dbReference>
<dbReference type="GO" id="GO:0005886">
    <property type="term" value="C:plasma membrane"/>
    <property type="evidence" value="ECO:0007669"/>
    <property type="project" value="UniProtKB-SubCell"/>
</dbReference>